<reference evidence="1" key="1">
    <citation type="journal article" date="2022" name="bioRxiv">
        <title>Sequencing and chromosome-scale assembly of the giantPleurodeles waltlgenome.</title>
        <authorList>
            <person name="Brown T."/>
            <person name="Elewa A."/>
            <person name="Iarovenko S."/>
            <person name="Subramanian E."/>
            <person name="Araus A.J."/>
            <person name="Petzold A."/>
            <person name="Susuki M."/>
            <person name="Suzuki K.-i.T."/>
            <person name="Hayashi T."/>
            <person name="Toyoda A."/>
            <person name="Oliveira C."/>
            <person name="Osipova E."/>
            <person name="Leigh N.D."/>
            <person name="Simon A."/>
            <person name="Yun M.H."/>
        </authorList>
    </citation>
    <scope>NUCLEOTIDE SEQUENCE</scope>
    <source>
        <strain evidence="1">20211129_DDA</strain>
        <tissue evidence="1">Liver</tissue>
    </source>
</reference>
<dbReference type="EMBL" id="JANPWB010000014">
    <property type="protein sequence ID" value="KAJ1095266.1"/>
    <property type="molecule type" value="Genomic_DNA"/>
</dbReference>
<organism evidence="1 2">
    <name type="scientific">Pleurodeles waltl</name>
    <name type="common">Iberian ribbed newt</name>
    <dbReference type="NCBI Taxonomy" id="8319"/>
    <lineage>
        <taxon>Eukaryota</taxon>
        <taxon>Metazoa</taxon>
        <taxon>Chordata</taxon>
        <taxon>Craniata</taxon>
        <taxon>Vertebrata</taxon>
        <taxon>Euteleostomi</taxon>
        <taxon>Amphibia</taxon>
        <taxon>Batrachia</taxon>
        <taxon>Caudata</taxon>
        <taxon>Salamandroidea</taxon>
        <taxon>Salamandridae</taxon>
        <taxon>Pleurodelinae</taxon>
        <taxon>Pleurodeles</taxon>
    </lineage>
</organism>
<evidence type="ECO:0000313" key="1">
    <source>
        <dbReference type="EMBL" id="KAJ1095266.1"/>
    </source>
</evidence>
<feature type="non-terminal residue" evidence="1">
    <location>
        <position position="1"/>
    </location>
</feature>
<gene>
    <name evidence="1" type="ORF">NDU88_000433</name>
</gene>
<comment type="caution">
    <text evidence="1">The sequence shown here is derived from an EMBL/GenBank/DDBJ whole genome shotgun (WGS) entry which is preliminary data.</text>
</comment>
<protein>
    <submittedName>
        <fullName evidence="1">Uncharacterized protein</fullName>
    </submittedName>
</protein>
<dbReference type="AlphaFoldDB" id="A0AAV7LUN6"/>
<accession>A0AAV7LUN6</accession>
<proteinExistence type="predicted"/>
<name>A0AAV7LUN6_PLEWA</name>
<keyword evidence="2" id="KW-1185">Reference proteome</keyword>
<feature type="non-terminal residue" evidence="1">
    <location>
        <position position="78"/>
    </location>
</feature>
<evidence type="ECO:0000313" key="2">
    <source>
        <dbReference type="Proteomes" id="UP001066276"/>
    </source>
</evidence>
<sequence length="78" mass="8016">PPPPPGTPSGAWICVSLAGAPKPSILGYHLRPAPIPGILGNHLRLYRNCRGASKVGGLFYHPGDTGPLPTCPVLTATP</sequence>
<dbReference type="Proteomes" id="UP001066276">
    <property type="component" value="Chromosome 10"/>
</dbReference>